<sequence length="358" mass="40399">MKIGYQLLVDIESLWASVLRTKYGVADTLPLCLKNGSCSRLWNGLNDIWEDIWYDIWLGSHGRLVSECTISFSPRPVAVSDMVIAAGGWDWNRVRDECSLCNGGPGSVPLFFSLPFDEWFDANVNKRLSGGDGGVDWGVRFSIYCWLLWKSCCSRMLDVDYEEQGSILERRNRLVVECGAAFRAQQQRLPREMSSILHWEGPRCGWIKRNVDAGVNPSDGSAAVGGVFRDESGTWLSGFSLRIGRCSVLLAELWAIRDGLRHAWDLGFRYIELETDNKEVANLCNGLSETLAKSILVEGIHELRQREWQTCISYVCRERNAVADKLASLGRYQSLEGLMFVIPPDVVVELVGTEQCRW</sequence>
<keyword evidence="3" id="KW-1185">Reference proteome</keyword>
<feature type="domain" description="RNase H type-1" evidence="1">
    <location>
        <begin position="210"/>
        <end position="328"/>
    </location>
</feature>
<reference evidence="2 3" key="1">
    <citation type="journal article" date="2024" name="G3 (Bethesda)">
        <title>Genome assembly of Hibiscus sabdariffa L. provides insights into metabolisms of medicinal natural products.</title>
        <authorList>
            <person name="Kim T."/>
        </authorList>
    </citation>
    <scope>NUCLEOTIDE SEQUENCE [LARGE SCALE GENOMIC DNA]</scope>
    <source>
        <strain evidence="2">TK-2024</strain>
        <tissue evidence="2">Old leaves</tissue>
    </source>
</reference>
<dbReference type="Proteomes" id="UP001472677">
    <property type="component" value="Unassembled WGS sequence"/>
</dbReference>
<dbReference type="CDD" id="cd06222">
    <property type="entry name" value="RNase_H_like"/>
    <property type="match status" value="1"/>
</dbReference>
<protein>
    <recommendedName>
        <fullName evidence="1">RNase H type-1 domain-containing protein</fullName>
    </recommendedName>
</protein>
<accession>A0ABR2G2H2</accession>
<dbReference type="EMBL" id="JBBPBM010000003">
    <property type="protein sequence ID" value="KAK8593044.1"/>
    <property type="molecule type" value="Genomic_DNA"/>
</dbReference>
<proteinExistence type="predicted"/>
<name>A0ABR2G2H2_9ROSI</name>
<dbReference type="InterPro" id="IPR012337">
    <property type="entry name" value="RNaseH-like_sf"/>
</dbReference>
<evidence type="ECO:0000313" key="2">
    <source>
        <dbReference type="EMBL" id="KAK8593044.1"/>
    </source>
</evidence>
<organism evidence="2 3">
    <name type="scientific">Hibiscus sabdariffa</name>
    <name type="common">roselle</name>
    <dbReference type="NCBI Taxonomy" id="183260"/>
    <lineage>
        <taxon>Eukaryota</taxon>
        <taxon>Viridiplantae</taxon>
        <taxon>Streptophyta</taxon>
        <taxon>Embryophyta</taxon>
        <taxon>Tracheophyta</taxon>
        <taxon>Spermatophyta</taxon>
        <taxon>Magnoliopsida</taxon>
        <taxon>eudicotyledons</taxon>
        <taxon>Gunneridae</taxon>
        <taxon>Pentapetalae</taxon>
        <taxon>rosids</taxon>
        <taxon>malvids</taxon>
        <taxon>Malvales</taxon>
        <taxon>Malvaceae</taxon>
        <taxon>Malvoideae</taxon>
        <taxon>Hibiscus</taxon>
    </lineage>
</organism>
<comment type="caution">
    <text evidence="2">The sequence shown here is derived from an EMBL/GenBank/DDBJ whole genome shotgun (WGS) entry which is preliminary data.</text>
</comment>
<dbReference type="PANTHER" id="PTHR47723:SF13">
    <property type="entry name" value="PUTATIVE-RELATED"/>
    <property type="match status" value="1"/>
</dbReference>
<dbReference type="PANTHER" id="PTHR47723">
    <property type="entry name" value="OS05G0353850 PROTEIN"/>
    <property type="match status" value="1"/>
</dbReference>
<evidence type="ECO:0000313" key="3">
    <source>
        <dbReference type="Proteomes" id="UP001472677"/>
    </source>
</evidence>
<gene>
    <name evidence="2" type="ORF">V6N12_045133</name>
</gene>
<dbReference type="InterPro" id="IPR053151">
    <property type="entry name" value="RNase_H-like"/>
</dbReference>
<evidence type="ECO:0000259" key="1">
    <source>
        <dbReference type="Pfam" id="PF13456"/>
    </source>
</evidence>
<dbReference type="InterPro" id="IPR044730">
    <property type="entry name" value="RNase_H-like_dom_plant"/>
</dbReference>
<dbReference type="Pfam" id="PF13456">
    <property type="entry name" value="RVT_3"/>
    <property type="match status" value="1"/>
</dbReference>
<dbReference type="SUPFAM" id="SSF53098">
    <property type="entry name" value="Ribonuclease H-like"/>
    <property type="match status" value="1"/>
</dbReference>
<dbReference type="InterPro" id="IPR002156">
    <property type="entry name" value="RNaseH_domain"/>
</dbReference>
<dbReference type="Gene3D" id="3.30.420.10">
    <property type="entry name" value="Ribonuclease H-like superfamily/Ribonuclease H"/>
    <property type="match status" value="1"/>
</dbReference>
<dbReference type="InterPro" id="IPR036397">
    <property type="entry name" value="RNaseH_sf"/>
</dbReference>